<protein>
    <submittedName>
        <fullName evidence="2">Uncharacterized protein</fullName>
    </submittedName>
</protein>
<evidence type="ECO:0000313" key="2">
    <source>
        <dbReference type="EMBL" id="CAD1837769.1"/>
    </source>
</evidence>
<feature type="region of interest" description="Disordered" evidence="1">
    <location>
        <begin position="43"/>
        <end position="75"/>
    </location>
</feature>
<organism evidence="2">
    <name type="scientific">Ananas comosus var. bracteatus</name>
    <name type="common">red pineapple</name>
    <dbReference type="NCBI Taxonomy" id="296719"/>
    <lineage>
        <taxon>Eukaryota</taxon>
        <taxon>Viridiplantae</taxon>
        <taxon>Streptophyta</taxon>
        <taxon>Embryophyta</taxon>
        <taxon>Tracheophyta</taxon>
        <taxon>Spermatophyta</taxon>
        <taxon>Magnoliopsida</taxon>
        <taxon>Liliopsida</taxon>
        <taxon>Poales</taxon>
        <taxon>Bromeliaceae</taxon>
        <taxon>Bromelioideae</taxon>
        <taxon>Ananas</taxon>
    </lineage>
</organism>
<name>A0A6V7Q3L7_ANACO</name>
<gene>
    <name evidence="2" type="ORF">CB5_LOCUS20980</name>
</gene>
<proteinExistence type="predicted"/>
<sequence length="119" mass="12482">MVKTERGVGTDVAPLPTTRIPTYAAESSSASFVSDRERAVVSMPAARSSSHGFPLPWISSSPRPSPSPLPSPPPQTLARIALQNPRISLLAFSASHRVGAATPVEGAGSGAHPRRSREF</sequence>
<dbReference type="EMBL" id="LR862132">
    <property type="protein sequence ID" value="CAD1837769.1"/>
    <property type="molecule type" value="Genomic_DNA"/>
</dbReference>
<dbReference type="AlphaFoldDB" id="A0A6V7Q3L7"/>
<reference evidence="2" key="1">
    <citation type="submission" date="2020-07" db="EMBL/GenBank/DDBJ databases">
        <authorList>
            <person name="Lin J."/>
        </authorList>
    </citation>
    <scope>NUCLEOTIDE SEQUENCE</scope>
</reference>
<evidence type="ECO:0000256" key="1">
    <source>
        <dbReference type="SAM" id="MobiDB-lite"/>
    </source>
</evidence>
<feature type="compositionally biased region" description="Pro residues" evidence="1">
    <location>
        <begin position="63"/>
        <end position="75"/>
    </location>
</feature>
<accession>A0A6V7Q3L7</accession>